<dbReference type="GO" id="GO:0030123">
    <property type="term" value="C:AP-3 adaptor complex"/>
    <property type="evidence" value="ECO:0007669"/>
    <property type="project" value="InterPro"/>
</dbReference>
<keyword evidence="4" id="KW-0677">Repeat</keyword>
<dbReference type="PANTHER" id="PTHR22781:SF12">
    <property type="entry name" value="AP-3 COMPLEX SUBUNIT DELTA-1"/>
    <property type="match status" value="1"/>
</dbReference>
<dbReference type="PANTHER" id="PTHR22781">
    <property type="entry name" value="DELTA ADAPTIN-RELATED"/>
    <property type="match status" value="1"/>
</dbReference>
<organism evidence="10 11">
    <name type="scientific">Guyanagaster necrorhizus</name>
    <dbReference type="NCBI Taxonomy" id="856835"/>
    <lineage>
        <taxon>Eukaryota</taxon>
        <taxon>Fungi</taxon>
        <taxon>Dikarya</taxon>
        <taxon>Basidiomycota</taxon>
        <taxon>Agaricomycotina</taxon>
        <taxon>Agaricomycetes</taxon>
        <taxon>Agaricomycetidae</taxon>
        <taxon>Agaricales</taxon>
        <taxon>Marasmiineae</taxon>
        <taxon>Physalacriaceae</taxon>
        <taxon>Guyanagaster</taxon>
    </lineage>
</organism>
<evidence type="ECO:0000313" key="10">
    <source>
        <dbReference type="EMBL" id="KAG7451989.1"/>
    </source>
</evidence>
<proteinExistence type="inferred from homology"/>
<dbReference type="InterPro" id="IPR011989">
    <property type="entry name" value="ARM-like"/>
</dbReference>
<dbReference type="Pfam" id="PF01602">
    <property type="entry name" value="Adaptin_N"/>
    <property type="match status" value="1"/>
</dbReference>
<dbReference type="GO" id="GO:0010008">
    <property type="term" value="C:endosome membrane"/>
    <property type="evidence" value="ECO:0007669"/>
    <property type="project" value="TreeGrafter"/>
</dbReference>
<protein>
    <recommendedName>
        <fullName evidence="7">AP-3 complex subunit delta</fullName>
    </recommendedName>
</protein>
<dbReference type="Proteomes" id="UP000812287">
    <property type="component" value="Unassembled WGS sequence"/>
</dbReference>
<evidence type="ECO:0000256" key="5">
    <source>
        <dbReference type="ARBA" id="ARBA00022927"/>
    </source>
</evidence>
<feature type="domain" description="Clathrin/coatomer adaptor adaptin-like N-terminal" evidence="9">
    <location>
        <begin position="20"/>
        <end position="597"/>
    </location>
</feature>
<comment type="function">
    <text evidence="7">Part of the AP-3 complex, an adaptor-related complex which is not clathrin-associated. The complex is associated with the Golgi region as well as more peripheral structures. It facilitates the budding of vesicles from the Golgi membrane.</text>
</comment>
<evidence type="ECO:0000256" key="3">
    <source>
        <dbReference type="ARBA" id="ARBA00022448"/>
    </source>
</evidence>
<dbReference type="EMBL" id="MU250524">
    <property type="protein sequence ID" value="KAG7451989.1"/>
    <property type="molecule type" value="Genomic_DNA"/>
</dbReference>
<keyword evidence="11" id="KW-1185">Reference proteome</keyword>
<evidence type="ECO:0000259" key="9">
    <source>
        <dbReference type="Pfam" id="PF01602"/>
    </source>
</evidence>
<keyword evidence="7" id="KW-0333">Golgi apparatus</keyword>
<dbReference type="GO" id="GO:0006623">
    <property type="term" value="P:protein targeting to vacuole"/>
    <property type="evidence" value="ECO:0007669"/>
    <property type="project" value="TreeGrafter"/>
</dbReference>
<feature type="compositionally biased region" description="Basic and acidic residues" evidence="8">
    <location>
        <begin position="725"/>
        <end position="745"/>
    </location>
</feature>
<dbReference type="InterPro" id="IPR002553">
    <property type="entry name" value="Clathrin/coatomer_adapt-like_N"/>
</dbReference>
<comment type="subcellular location">
    <subcellularLocation>
        <location evidence="1">Endomembrane system</location>
    </subcellularLocation>
    <subcellularLocation>
        <location evidence="7">Golgi apparatus</location>
    </subcellularLocation>
</comment>
<comment type="caution">
    <text evidence="10">The sequence shown here is derived from an EMBL/GenBank/DDBJ whole genome shotgun (WGS) entry which is preliminary data.</text>
</comment>
<keyword evidence="6" id="KW-0472">Membrane</keyword>
<evidence type="ECO:0000256" key="6">
    <source>
        <dbReference type="ARBA" id="ARBA00023136"/>
    </source>
</evidence>
<gene>
    <name evidence="10" type="ORF">BT62DRAFT_926196</name>
</gene>
<reference evidence="10" key="1">
    <citation type="submission" date="2020-11" db="EMBL/GenBank/DDBJ databases">
        <title>Adaptations for nitrogen fixation in a non-lichenized fungal sporocarp promotes dispersal by wood-feeding termites.</title>
        <authorList>
            <consortium name="DOE Joint Genome Institute"/>
            <person name="Koch R.A."/>
            <person name="Yoon G."/>
            <person name="Arayal U."/>
            <person name="Lail K."/>
            <person name="Amirebrahimi M."/>
            <person name="Labutti K."/>
            <person name="Lipzen A."/>
            <person name="Riley R."/>
            <person name="Barry K."/>
            <person name="Henrissat B."/>
            <person name="Grigoriev I.V."/>
            <person name="Herr J.R."/>
            <person name="Aime M.C."/>
        </authorList>
    </citation>
    <scope>NUCLEOTIDE SEQUENCE</scope>
    <source>
        <strain evidence="10">MCA 3950</strain>
    </source>
</reference>
<feature type="region of interest" description="Disordered" evidence="8">
    <location>
        <begin position="667"/>
        <end position="708"/>
    </location>
</feature>
<dbReference type="GeneID" id="66107269"/>
<evidence type="ECO:0000256" key="4">
    <source>
        <dbReference type="ARBA" id="ARBA00022737"/>
    </source>
</evidence>
<evidence type="ECO:0000256" key="7">
    <source>
        <dbReference type="PIRNR" id="PIRNR037092"/>
    </source>
</evidence>
<dbReference type="RefSeq" id="XP_043045489.1">
    <property type="nucleotide sequence ID" value="XM_043184972.1"/>
</dbReference>
<comment type="similarity">
    <text evidence="2 7">Belongs to the adaptor complexes large subunit family.</text>
</comment>
<feature type="compositionally biased region" description="Polar residues" evidence="8">
    <location>
        <begin position="813"/>
        <end position="826"/>
    </location>
</feature>
<feature type="region of interest" description="Disordered" evidence="8">
    <location>
        <begin position="720"/>
        <end position="879"/>
    </location>
</feature>
<sequence length="879" mass="97875">MWERTLQDLIRGLRANKKDEAKFIAKAVDEIRQEIKGEDMELKAGAVLKLTYLDMLGYDMSWASFHVVEVMSSPRFHIKSVGYLAAVQSFDQDTDVLMLTTNLLKKDLVSTPADLAVTLNGISHIATPDLARDLAPELIKMLSHSRPNIRKRAVVALYKAMLKYPDVSSEGVSRLKERLEDADPSVVATTVNVLCELARRSPQDYLTLAPVLFHLMTTSSNNWMLIKIIKLFGSLSPHEPRLVRKLQPPITELISTTSAISLLYECVHTCIIGGMLREPSGDSLARLCVSKLATFIQDADQNLKYIALLAMVKIVPSHPYLVAEYQDTILASVSDQDISIRMRALDLVSAMVNRDNLQSIVQQVLSHLVSGSTIAPLPTASQSLAQHLEPSSPQSVRPYIPPSKAYRLVLSQRILNMCFQDTYDNVTNFEWYLSVLVDLAHVANVDVGSQIRDQLVDVVGRVRAARRYAVKLMYTLLIDDTMLRNAQDEGSCSEVLWAAAWICGEYCSELAEPQKLLPYLLQPDISHLSPDIIAVYIQAAAKIFGFWATEVAQRWTEDDLSEVKTLVATVISRGSDFISSPHIEVQERAANTVQLFRFIQADLDSHHPIQETPFGEASSSFDPIAEPRFPKSLYLIQPLFSTYQLNPVGAAAQESVPIPEGLDLDAWIIPPSPKPTDELNGKAKKSKKGKEKETNGVKRKKKRKESNGLLYDDVLTPTSVEETVEEHAERERRKAERLKQLKDDPYYIIEDQPTPPNDVDSIPVVRLEGMPSLSEPEVIDPQLPTLRSMSETSLGPVVIDKDGEMPEGAMVKSATSTPRNISTPSRGTPPPPITSFPQYDVPDNDTRTSTPEPIKVTRSKKKKTGTGKKKRTQVLSDQP</sequence>
<accession>A0A9P7W3P2</accession>
<comment type="subunit">
    <text evidence="7">Adaptor protein complex 3 (AP-3) is a heterotetramer.</text>
</comment>
<dbReference type="PIRSF" id="PIRSF037092">
    <property type="entry name" value="AP3_complex_delta"/>
    <property type="match status" value="1"/>
</dbReference>
<keyword evidence="5 7" id="KW-0653">Protein transport</keyword>
<dbReference type="Gene3D" id="1.25.10.10">
    <property type="entry name" value="Leucine-rich Repeat Variant"/>
    <property type="match status" value="1"/>
</dbReference>
<dbReference type="GO" id="GO:0005794">
    <property type="term" value="C:Golgi apparatus"/>
    <property type="evidence" value="ECO:0007669"/>
    <property type="project" value="UniProtKB-SubCell"/>
</dbReference>
<dbReference type="InterPro" id="IPR017105">
    <property type="entry name" value="AP3_complex_dsu"/>
</dbReference>
<keyword evidence="3 7" id="KW-0813">Transport</keyword>
<evidence type="ECO:0000313" key="11">
    <source>
        <dbReference type="Proteomes" id="UP000812287"/>
    </source>
</evidence>
<dbReference type="GO" id="GO:0006896">
    <property type="term" value="P:Golgi to vacuole transport"/>
    <property type="evidence" value="ECO:0007669"/>
    <property type="project" value="TreeGrafter"/>
</dbReference>
<evidence type="ECO:0000256" key="2">
    <source>
        <dbReference type="ARBA" id="ARBA00006613"/>
    </source>
</evidence>
<evidence type="ECO:0000256" key="8">
    <source>
        <dbReference type="SAM" id="MobiDB-lite"/>
    </source>
</evidence>
<evidence type="ECO:0000256" key="1">
    <source>
        <dbReference type="ARBA" id="ARBA00004308"/>
    </source>
</evidence>
<feature type="compositionally biased region" description="Basic residues" evidence="8">
    <location>
        <begin position="857"/>
        <end position="872"/>
    </location>
</feature>
<dbReference type="OrthoDB" id="10264595at2759"/>
<dbReference type="InterPro" id="IPR016024">
    <property type="entry name" value="ARM-type_fold"/>
</dbReference>
<dbReference type="SUPFAM" id="SSF48371">
    <property type="entry name" value="ARM repeat"/>
    <property type="match status" value="1"/>
</dbReference>
<name>A0A9P7W3P2_9AGAR</name>
<dbReference type="AlphaFoldDB" id="A0A9P7W3P2"/>